<dbReference type="InterPro" id="IPR009003">
    <property type="entry name" value="Peptidase_S1_PA"/>
</dbReference>
<dbReference type="VEuPathDB" id="VectorBase:AALB20_035784"/>
<evidence type="ECO:0000313" key="11">
    <source>
        <dbReference type="Proteomes" id="UP000069272"/>
    </source>
</evidence>
<evidence type="ECO:0000256" key="8">
    <source>
        <dbReference type="ARBA" id="ARBA00024195"/>
    </source>
</evidence>
<dbReference type="FunFam" id="2.40.10.10:FF:000028">
    <property type="entry name" value="Serine protease easter"/>
    <property type="match status" value="1"/>
</dbReference>
<dbReference type="PROSITE" id="PS00134">
    <property type="entry name" value="TRYPSIN_HIS"/>
    <property type="match status" value="1"/>
</dbReference>
<reference evidence="10 11" key="1">
    <citation type="journal article" date="2017" name="G3 (Bethesda)">
        <title>The Physical Genome Mapping of Anopheles albimanus Corrected Scaffold Misassemblies and Identified Interarm Rearrangements in Genus Anopheles.</title>
        <authorList>
            <person name="Artemov G.N."/>
            <person name="Peery A.N."/>
            <person name="Jiang X."/>
            <person name="Tu Z."/>
            <person name="Stegniy V.N."/>
            <person name="Sharakhova M.V."/>
            <person name="Sharakhov I.V."/>
        </authorList>
    </citation>
    <scope>NUCLEOTIDE SEQUENCE [LARGE SCALE GENOMIC DNA]</scope>
    <source>
        <strain evidence="10 11">ALBI9_A</strain>
    </source>
</reference>
<feature type="domain" description="Peptidase S1" evidence="9">
    <location>
        <begin position="355"/>
        <end position="553"/>
    </location>
</feature>
<evidence type="ECO:0000256" key="5">
    <source>
        <dbReference type="ARBA" id="ARBA00022859"/>
    </source>
</evidence>
<dbReference type="PANTHER" id="PTHR24260">
    <property type="match status" value="1"/>
</dbReference>
<keyword evidence="5" id="KW-0391">Immunity</keyword>
<dbReference type="CDD" id="cd00190">
    <property type="entry name" value="Tryp_SPc"/>
    <property type="match status" value="1"/>
</dbReference>
<sequence>MEHRIRDLIFCVVFALVGVVSGQTVSVFGDAPSDYNERTNMKDCPTRFYSSPHPKDNARVPEIFGGVRSFAGEFKHMAAIGWTRPDGKIDYRCGGSLITEWFILTAAHCNSDSENNAPDTVRLGDTDFVGAVNDSLAQQIGIRRFTEHPQYRGSRSYFDIALIELMEPAKFNAAICPACLWREPDLPTEPMDAIGFGATGFGEDLSPTLQRVQLGKIDSNDCYERIGPRKSIPDGLRDDQFCAAGQNMDTCGGDSGGPIGVKRLDVRGRIVSLIAGIVSFGTPCGEGSTGVYTRVGAYIDWLEQETNRSLSYAACTYGFKCPQREKENVPLTFDRYPFYRFGLIWNEADPSVFECAATLIDYQFLLTSAQCVTSRKGYPKFVGFKNGTFPERIAVADVYVSPQYQPGPPENDIALIKVEKVLNTDYFQPACLWDRRVGGEWGVPRFRAFGPAIYSANPMVFINKTIQIFHTSVGALNATKHANTDLVSFNQSINLMPGVCSIDYGASAVRIRLTEDEPIFAYGVISILSRNCGSTLVLNDITPHIDWIEAIVVGGRDQVHVFSD</sequence>
<dbReference type="STRING" id="7167.A0A182FUT6"/>
<dbReference type="VEuPathDB" id="VectorBase:AALB010321"/>
<name>A0A182FUT6_ANOAL</name>
<evidence type="ECO:0000313" key="10">
    <source>
        <dbReference type="EnsemblMetazoa" id="AALB010321-PA"/>
    </source>
</evidence>
<organism evidence="10 11">
    <name type="scientific">Anopheles albimanus</name>
    <name type="common">New world malaria mosquito</name>
    <dbReference type="NCBI Taxonomy" id="7167"/>
    <lineage>
        <taxon>Eukaryota</taxon>
        <taxon>Metazoa</taxon>
        <taxon>Ecdysozoa</taxon>
        <taxon>Arthropoda</taxon>
        <taxon>Hexapoda</taxon>
        <taxon>Insecta</taxon>
        <taxon>Pterygota</taxon>
        <taxon>Neoptera</taxon>
        <taxon>Endopterygota</taxon>
        <taxon>Diptera</taxon>
        <taxon>Nematocera</taxon>
        <taxon>Culicoidea</taxon>
        <taxon>Culicidae</taxon>
        <taxon>Anophelinae</taxon>
        <taxon>Anopheles</taxon>
    </lineage>
</organism>
<feature type="domain" description="Peptidase S1" evidence="9">
    <location>
        <begin position="63"/>
        <end position="307"/>
    </location>
</feature>
<evidence type="ECO:0000256" key="7">
    <source>
        <dbReference type="ARBA" id="ARBA00023180"/>
    </source>
</evidence>
<dbReference type="InterPro" id="IPR001314">
    <property type="entry name" value="Peptidase_S1A"/>
</dbReference>
<reference evidence="10" key="2">
    <citation type="submission" date="2022-08" db="UniProtKB">
        <authorList>
            <consortium name="EnsemblMetazoa"/>
        </authorList>
    </citation>
    <scope>IDENTIFICATION</scope>
    <source>
        <strain evidence="10">STECLA/ALBI9_A</strain>
    </source>
</reference>
<comment type="similarity">
    <text evidence="8">Belongs to the peptidase S1 family. CLIP subfamily.</text>
</comment>
<evidence type="ECO:0000256" key="6">
    <source>
        <dbReference type="ARBA" id="ARBA00023157"/>
    </source>
</evidence>
<dbReference type="InterPro" id="IPR001254">
    <property type="entry name" value="Trypsin_dom"/>
</dbReference>
<dbReference type="PROSITE" id="PS50240">
    <property type="entry name" value="TRYPSIN_DOM"/>
    <property type="match status" value="2"/>
</dbReference>
<accession>A0A182FUT6</accession>
<dbReference type="GO" id="GO:0004252">
    <property type="term" value="F:serine-type endopeptidase activity"/>
    <property type="evidence" value="ECO:0007669"/>
    <property type="project" value="InterPro"/>
</dbReference>
<keyword evidence="2" id="KW-0964">Secreted</keyword>
<evidence type="ECO:0000256" key="3">
    <source>
        <dbReference type="ARBA" id="ARBA00022588"/>
    </source>
</evidence>
<dbReference type="Proteomes" id="UP000069272">
    <property type="component" value="Chromosome 3R"/>
</dbReference>
<dbReference type="PRINTS" id="PR00722">
    <property type="entry name" value="CHYMOTRYPSIN"/>
</dbReference>
<proteinExistence type="inferred from homology"/>
<protein>
    <recommendedName>
        <fullName evidence="9">Peptidase S1 domain-containing protein</fullName>
    </recommendedName>
</protein>
<evidence type="ECO:0000259" key="9">
    <source>
        <dbReference type="PROSITE" id="PS50240"/>
    </source>
</evidence>
<dbReference type="GO" id="GO:0006508">
    <property type="term" value="P:proteolysis"/>
    <property type="evidence" value="ECO:0007669"/>
    <property type="project" value="InterPro"/>
</dbReference>
<dbReference type="InterPro" id="IPR043504">
    <property type="entry name" value="Peptidase_S1_PA_chymotrypsin"/>
</dbReference>
<keyword evidence="3" id="KW-0399">Innate immunity</keyword>
<keyword evidence="7" id="KW-0325">Glycoprotein</keyword>
<dbReference type="InterPro" id="IPR018114">
    <property type="entry name" value="TRYPSIN_HIS"/>
</dbReference>
<dbReference type="Pfam" id="PF00089">
    <property type="entry name" value="Trypsin"/>
    <property type="match status" value="2"/>
</dbReference>
<dbReference type="PANTHER" id="PTHR24260:SF147">
    <property type="entry name" value="EG:BACR7A4.3 PROTEIN-RELATED"/>
    <property type="match status" value="1"/>
</dbReference>
<dbReference type="SMART" id="SM00020">
    <property type="entry name" value="Tryp_SPc"/>
    <property type="match status" value="1"/>
</dbReference>
<evidence type="ECO:0000256" key="2">
    <source>
        <dbReference type="ARBA" id="ARBA00022525"/>
    </source>
</evidence>
<dbReference type="Gene3D" id="2.40.10.10">
    <property type="entry name" value="Trypsin-like serine proteases"/>
    <property type="match status" value="2"/>
</dbReference>
<keyword evidence="6" id="KW-1015">Disulfide bond</keyword>
<evidence type="ECO:0000256" key="4">
    <source>
        <dbReference type="ARBA" id="ARBA00022729"/>
    </source>
</evidence>
<comment type="subcellular location">
    <subcellularLocation>
        <location evidence="1">Secreted</location>
    </subcellularLocation>
</comment>
<keyword evidence="11" id="KW-1185">Reference proteome</keyword>
<dbReference type="InterPro" id="IPR051333">
    <property type="entry name" value="CLIP_Serine_Protease"/>
</dbReference>
<dbReference type="GO" id="GO:0045087">
    <property type="term" value="P:innate immune response"/>
    <property type="evidence" value="ECO:0007669"/>
    <property type="project" value="UniProtKB-KW"/>
</dbReference>
<dbReference type="AlphaFoldDB" id="A0A182FUT6"/>
<dbReference type="SUPFAM" id="SSF50494">
    <property type="entry name" value="Trypsin-like serine proteases"/>
    <property type="match status" value="2"/>
</dbReference>
<dbReference type="EnsemblMetazoa" id="AALB010321-RA">
    <property type="protein sequence ID" value="AALB010321-PA"/>
    <property type="gene ID" value="AALB010321"/>
</dbReference>
<dbReference type="GO" id="GO:0005576">
    <property type="term" value="C:extracellular region"/>
    <property type="evidence" value="ECO:0007669"/>
    <property type="project" value="UniProtKB-SubCell"/>
</dbReference>
<evidence type="ECO:0000256" key="1">
    <source>
        <dbReference type="ARBA" id="ARBA00004613"/>
    </source>
</evidence>
<keyword evidence="4" id="KW-0732">Signal</keyword>